<organism evidence="2">
    <name type="scientific">Mytilinidion resinicola</name>
    <dbReference type="NCBI Taxonomy" id="574789"/>
    <lineage>
        <taxon>Eukaryota</taxon>
        <taxon>Fungi</taxon>
        <taxon>Dikarya</taxon>
        <taxon>Ascomycota</taxon>
        <taxon>Pezizomycotina</taxon>
        <taxon>Dothideomycetes</taxon>
        <taxon>Pleosporomycetidae</taxon>
        <taxon>Mytilinidiales</taxon>
        <taxon>Mytilinidiaceae</taxon>
        <taxon>Mytilinidion</taxon>
    </lineage>
</organism>
<feature type="domain" description="Heterokaryon incompatibility" evidence="1">
    <location>
        <begin position="203"/>
        <end position="256"/>
    </location>
</feature>
<sequence>MSHKTISLRKLCQISSEREVGTRLCNRCSRIRLRMRQGLPVNDDLIFLGSLRGLEERRDCMLCRLIVQSLPSRDTTTDGSETQYILNPRYIGGESFALMESNSTSTAVKAWIRIECPPGILDGFSGTASPMDTLSSQSLSELSTKNLTIDARKIRSWVKECETNHGAKCDGHKLNTSARKTSEMLLIDVFEDKMVPGDQDSRYVVLSYVWGSLKSSDLLRTKSALRSPEIRLPNVLRDAMALTRSIGERYLWCDALSEPVFTIAVLSGQHGDQPIAGVHRGSRKPIVLIAELDRGLNFVSRALMLGSTYESRAWTFQEKLLSPRCLFITEKQAYFQCAATQYREDEDICDFPETRKNRSLLYSPEGISLPSDPDRSIVFSSLYTQTSGLTSMLEAMIPFDLYSSLVYHFTNRKLTETRDILNAFGGISKVLEVSFDSSFCYGLPSIYLDEALLWTPQLRLERRVAPSSLPAHDPILVFPSWSWAGWIGQVSYRSAPVDQNAAQHLLKSKIILFPPQDHEPFKLVFEAYTLDFSGILNFEGGQLFCNTFSTKSQLTTHDGKYQCDISAFTFSADLGVSPDRRSSLQHFYGTQPRCHVASFLIKKKT</sequence>
<dbReference type="Proteomes" id="UP000504636">
    <property type="component" value="Unplaced"/>
</dbReference>
<dbReference type="PANTHER" id="PTHR33112">
    <property type="entry name" value="DOMAIN PROTEIN, PUTATIVE-RELATED"/>
    <property type="match status" value="1"/>
</dbReference>
<protein>
    <recommendedName>
        <fullName evidence="1">Heterokaryon incompatibility domain-containing protein</fullName>
    </recommendedName>
</protein>
<evidence type="ECO:0000259" key="1">
    <source>
        <dbReference type="Pfam" id="PF06985"/>
    </source>
</evidence>
<evidence type="ECO:0000313" key="2">
    <source>
        <dbReference type="EMBL" id="KAF2801488.1"/>
    </source>
</evidence>
<keyword evidence="3" id="KW-1185">Reference proteome</keyword>
<dbReference type="PANTHER" id="PTHR33112:SF12">
    <property type="entry name" value="HETEROKARYON INCOMPATIBILITY DOMAIN-CONTAINING PROTEIN"/>
    <property type="match status" value="1"/>
</dbReference>
<dbReference type="Pfam" id="PF06985">
    <property type="entry name" value="HET"/>
    <property type="match status" value="1"/>
</dbReference>
<dbReference type="OrthoDB" id="5135333at2759"/>
<dbReference type="InterPro" id="IPR010730">
    <property type="entry name" value="HET"/>
</dbReference>
<evidence type="ECO:0000313" key="4">
    <source>
        <dbReference type="RefSeq" id="XP_033568452.1"/>
    </source>
</evidence>
<proteinExistence type="predicted"/>
<name>A0A6A6XYX5_9PEZI</name>
<reference evidence="4" key="2">
    <citation type="submission" date="2020-04" db="EMBL/GenBank/DDBJ databases">
        <authorList>
            <consortium name="NCBI Genome Project"/>
        </authorList>
    </citation>
    <scope>NUCLEOTIDE SEQUENCE</scope>
    <source>
        <strain evidence="4">CBS 304.34</strain>
    </source>
</reference>
<dbReference type="RefSeq" id="XP_033568452.1">
    <property type="nucleotide sequence ID" value="XM_033727090.1"/>
</dbReference>
<reference evidence="4" key="3">
    <citation type="submission" date="2025-04" db="UniProtKB">
        <authorList>
            <consortium name="RefSeq"/>
        </authorList>
    </citation>
    <scope>IDENTIFICATION</scope>
    <source>
        <strain evidence="4">CBS 304.34</strain>
    </source>
</reference>
<dbReference type="AlphaFoldDB" id="A0A6A6XYX5"/>
<accession>A0A6A6XYX5</accession>
<dbReference type="GeneID" id="54467983"/>
<reference evidence="2 4" key="1">
    <citation type="journal article" date="2020" name="Stud. Mycol.">
        <title>101 Dothideomycetes genomes: a test case for predicting lifestyles and emergence of pathogens.</title>
        <authorList>
            <person name="Haridas S."/>
            <person name="Albert R."/>
            <person name="Binder M."/>
            <person name="Bloem J."/>
            <person name="Labutti K."/>
            <person name="Salamov A."/>
            <person name="Andreopoulos B."/>
            <person name="Baker S."/>
            <person name="Barry K."/>
            <person name="Bills G."/>
            <person name="Bluhm B."/>
            <person name="Cannon C."/>
            <person name="Castanera R."/>
            <person name="Culley D."/>
            <person name="Daum C."/>
            <person name="Ezra D."/>
            <person name="Gonzalez J."/>
            <person name="Henrissat B."/>
            <person name="Kuo A."/>
            <person name="Liang C."/>
            <person name="Lipzen A."/>
            <person name="Lutzoni F."/>
            <person name="Magnuson J."/>
            <person name="Mondo S."/>
            <person name="Nolan M."/>
            <person name="Ohm R."/>
            <person name="Pangilinan J."/>
            <person name="Park H.-J."/>
            <person name="Ramirez L."/>
            <person name="Alfaro M."/>
            <person name="Sun H."/>
            <person name="Tritt A."/>
            <person name="Yoshinaga Y."/>
            <person name="Zwiers L.-H."/>
            <person name="Turgeon B."/>
            <person name="Goodwin S."/>
            <person name="Spatafora J."/>
            <person name="Crous P."/>
            <person name="Grigoriev I."/>
        </authorList>
    </citation>
    <scope>NUCLEOTIDE SEQUENCE</scope>
    <source>
        <strain evidence="2 4">CBS 304.34</strain>
    </source>
</reference>
<evidence type="ECO:0000313" key="3">
    <source>
        <dbReference type="Proteomes" id="UP000504636"/>
    </source>
</evidence>
<dbReference type="EMBL" id="MU003730">
    <property type="protein sequence ID" value="KAF2801488.1"/>
    <property type="molecule type" value="Genomic_DNA"/>
</dbReference>
<gene>
    <name evidence="2 4" type="ORF">BDZ99DRAFT_553374</name>
</gene>